<sequence length="70" mass="8549">MEKIENEIVNKTYLAINSLEELRNMIGIKSDYFYKCLYVNDHFYNVIKIPKRKKEVLHLLWWEGKTSCFF</sequence>
<organism evidence="1 2">
    <name type="scientific">Staphylococcus aureus</name>
    <dbReference type="NCBI Taxonomy" id="1280"/>
    <lineage>
        <taxon>Bacteria</taxon>
        <taxon>Bacillati</taxon>
        <taxon>Bacillota</taxon>
        <taxon>Bacilli</taxon>
        <taxon>Bacillales</taxon>
        <taxon>Staphylococcaceae</taxon>
        <taxon>Staphylococcus</taxon>
    </lineage>
</organism>
<keyword evidence="1" id="KW-0808">Transferase</keyword>
<comment type="caution">
    <text evidence="1">The sequence shown here is derived from an EMBL/GenBank/DDBJ whole genome shotgun (WGS) entry which is preliminary data.</text>
</comment>
<proteinExistence type="predicted"/>
<keyword evidence="1" id="KW-0695">RNA-directed DNA polymerase</keyword>
<accession>A0A9N8II68</accession>
<gene>
    <name evidence="1" type="ORF">SAMEA70153168_01197</name>
</gene>
<dbReference type="GO" id="GO:0003964">
    <property type="term" value="F:RNA-directed DNA polymerase activity"/>
    <property type="evidence" value="ECO:0007669"/>
    <property type="project" value="UniProtKB-KW"/>
</dbReference>
<dbReference type="RefSeq" id="WP_061843846.1">
    <property type="nucleotide sequence ID" value="NZ_FGKK01000005.1"/>
</dbReference>
<dbReference type="EMBL" id="CAIIGN010000004">
    <property type="protein sequence ID" value="CAC8230423.1"/>
    <property type="molecule type" value="Genomic_DNA"/>
</dbReference>
<evidence type="ECO:0000313" key="2">
    <source>
        <dbReference type="Proteomes" id="UP000507402"/>
    </source>
</evidence>
<protein>
    <submittedName>
        <fullName evidence="1">Reverse transcriptase (RNA-dependent DNA polymerase) family protein</fullName>
    </submittedName>
</protein>
<reference evidence="1 2" key="1">
    <citation type="submission" date="2020-06" db="EMBL/GenBank/DDBJ databases">
        <authorList>
            <consortium name="Pathogen Informatics"/>
        </authorList>
    </citation>
    <scope>NUCLEOTIDE SEQUENCE [LARGE SCALE GENOMIC DNA]</scope>
    <source>
        <strain evidence="1 2">MOS114</strain>
    </source>
</reference>
<dbReference type="Proteomes" id="UP000507402">
    <property type="component" value="Unassembled WGS sequence"/>
</dbReference>
<name>A0A9N8II68_STAAU</name>
<evidence type="ECO:0000313" key="1">
    <source>
        <dbReference type="EMBL" id="CAC8230423.1"/>
    </source>
</evidence>
<dbReference type="AlphaFoldDB" id="A0A9N8II68"/>
<keyword evidence="1" id="KW-0548">Nucleotidyltransferase</keyword>